<sequence length="67" mass="7657">MKTRILSIIKYILTLGLGFSVLSAAFDFYDGKDFQLIKFISSAVFFGLLMSFQLRRNVKNELTSITK</sequence>
<accession>A0A3L9ZV51</accession>
<gene>
    <name evidence="2" type="ORF">BC961_1985</name>
</gene>
<evidence type="ECO:0000256" key="1">
    <source>
        <dbReference type="SAM" id="Phobius"/>
    </source>
</evidence>
<dbReference type="OrthoDB" id="1376435at2"/>
<reference evidence="2 3" key="1">
    <citation type="submission" date="2018-10" db="EMBL/GenBank/DDBJ databases">
        <title>Genomic Encyclopedia of Archaeal and Bacterial Type Strains, Phase II (KMG-II): from individual species to whole genera.</title>
        <authorList>
            <person name="Goeker M."/>
        </authorList>
    </citation>
    <scope>NUCLEOTIDE SEQUENCE [LARGE SCALE GENOMIC DNA]</scope>
    <source>
        <strain evidence="2 3">DSM 19727</strain>
    </source>
</reference>
<dbReference type="Proteomes" id="UP000280368">
    <property type="component" value="Unassembled WGS sequence"/>
</dbReference>
<dbReference type="RefSeq" id="WP_121925605.1">
    <property type="nucleotide sequence ID" value="NZ_CBCSGA010000009.1"/>
</dbReference>
<organism evidence="2 3">
    <name type="scientific">Flavobacterium weaverense</name>
    <dbReference type="NCBI Taxonomy" id="271156"/>
    <lineage>
        <taxon>Bacteria</taxon>
        <taxon>Pseudomonadati</taxon>
        <taxon>Bacteroidota</taxon>
        <taxon>Flavobacteriia</taxon>
        <taxon>Flavobacteriales</taxon>
        <taxon>Flavobacteriaceae</taxon>
        <taxon>Flavobacterium</taxon>
    </lineage>
</organism>
<keyword evidence="1" id="KW-0812">Transmembrane</keyword>
<keyword evidence="3" id="KW-1185">Reference proteome</keyword>
<dbReference type="EMBL" id="REFH01000009">
    <property type="protein sequence ID" value="RMA76257.1"/>
    <property type="molecule type" value="Genomic_DNA"/>
</dbReference>
<feature type="transmembrane region" description="Helical" evidence="1">
    <location>
        <begin position="35"/>
        <end position="54"/>
    </location>
</feature>
<feature type="transmembrane region" description="Helical" evidence="1">
    <location>
        <begin position="12"/>
        <end position="29"/>
    </location>
</feature>
<evidence type="ECO:0000313" key="2">
    <source>
        <dbReference type="EMBL" id="RMA76257.1"/>
    </source>
</evidence>
<keyword evidence="1" id="KW-0472">Membrane</keyword>
<evidence type="ECO:0000313" key="3">
    <source>
        <dbReference type="Proteomes" id="UP000280368"/>
    </source>
</evidence>
<proteinExistence type="predicted"/>
<protein>
    <submittedName>
        <fullName evidence="2">Uncharacterized protein</fullName>
    </submittedName>
</protein>
<name>A0A3L9ZV51_9FLAO</name>
<dbReference type="AlphaFoldDB" id="A0A3L9ZV51"/>
<comment type="caution">
    <text evidence="2">The sequence shown here is derived from an EMBL/GenBank/DDBJ whole genome shotgun (WGS) entry which is preliminary data.</text>
</comment>
<keyword evidence="1" id="KW-1133">Transmembrane helix</keyword>